<evidence type="ECO:0000313" key="2">
    <source>
        <dbReference type="EMBL" id="ORJ53251.1"/>
    </source>
</evidence>
<keyword evidence="1" id="KW-0732">Signal</keyword>
<dbReference type="OrthoDB" id="9782545at2"/>
<keyword evidence="3" id="KW-1185">Reference proteome</keyword>
<accession>A0A1X0XK55</accession>
<organism evidence="2 3">
    <name type="scientific">Geothermobacter hydrogeniphilus</name>
    <dbReference type="NCBI Taxonomy" id="1969733"/>
    <lineage>
        <taxon>Bacteria</taxon>
        <taxon>Pseudomonadati</taxon>
        <taxon>Thermodesulfobacteriota</taxon>
        <taxon>Desulfuromonadia</taxon>
        <taxon>Desulfuromonadales</taxon>
        <taxon>Geothermobacteraceae</taxon>
        <taxon>Geothermobacter</taxon>
    </lineage>
</organism>
<reference evidence="2 3" key="1">
    <citation type="submission" date="2017-03" db="EMBL/GenBank/DDBJ databases">
        <title>Genome sequence of Geothermobacter sp. EPR-M, Deep-Sea Iron Reducer.</title>
        <authorList>
            <person name="Tully B."/>
            <person name="Savalia P."/>
            <person name="Abuyen K."/>
            <person name="Baughan C."/>
            <person name="Romero E."/>
            <person name="Ronkowski C."/>
            <person name="Torres B."/>
            <person name="Tremblay J."/>
            <person name="Trujillo A."/>
            <person name="Tyler M."/>
            <person name="Perez-Rodriguez I."/>
            <person name="Amend J."/>
        </authorList>
    </citation>
    <scope>NUCLEOTIDE SEQUENCE [LARGE SCALE GENOMIC DNA]</scope>
    <source>
        <strain evidence="2 3">EPR-M</strain>
    </source>
</reference>
<dbReference type="STRING" id="1969733.B5V00_16460"/>
<feature type="chain" id="PRO_5013253268" description="Outer membrane protein beta-barrel domain-containing protein" evidence="1">
    <location>
        <begin position="26"/>
        <end position="244"/>
    </location>
</feature>
<dbReference type="RefSeq" id="WP_085011903.1">
    <property type="nucleotide sequence ID" value="NZ_NAAD01000040.1"/>
</dbReference>
<evidence type="ECO:0008006" key="4">
    <source>
        <dbReference type="Google" id="ProtNLM"/>
    </source>
</evidence>
<proteinExistence type="predicted"/>
<comment type="caution">
    <text evidence="2">The sequence shown here is derived from an EMBL/GenBank/DDBJ whole genome shotgun (WGS) entry which is preliminary data.</text>
</comment>
<protein>
    <recommendedName>
        <fullName evidence="4">Outer membrane protein beta-barrel domain-containing protein</fullName>
    </recommendedName>
</protein>
<evidence type="ECO:0000256" key="1">
    <source>
        <dbReference type="SAM" id="SignalP"/>
    </source>
</evidence>
<name>A0A1X0XK55_9BACT</name>
<sequence length="244" mass="26548">MKKLCLILIVSVLAVVCLAPVSAMAFQAEGDAYIGVYDKYLWRGFDLSGGMPVTQGGVDVSFGALTVSYWSNLQLKNDVGEGFDAGEINETDLTLDYSRDLNDLVSISVGNIFYALDGAEDTNELYAGVSLHTIASPSLTVFYDWDKAEESGLFYVFAVEQGFKIMDKLSVTPGLSVSYNDESDYSVGNYSDFHDYEFVLRADYELADDLAVSASYVFSSALSDDAKLAIDSQNQVGVNVTLAF</sequence>
<dbReference type="EMBL" id="NAAD01000040">
    <property type="protein sequence ID" value="ORJ53251.1"/>
    <property type="molecule type" value="Genomic_DNA"/>
</dbReference>
<dbReference type="Proteomes" id="UP000193136">
    <property type="component" value="Unassembled WGS sequence"/>
</dbReference>
<dbReference type="AlphaFoldDB" id="A0A1X0XK55"/>
<evidence type="ECO:0000313" key="3">
    <source>
        <dbReference type="Proteomes" id="UP000193136"/>
    </source>
</evidence>
<feature type="signal peptide" evidence="1">
    <location>
        <begin position="1"/>
        <end position="25"/>
    </location>
</feature>
<gene>
    <name evidence="2" type="ORF">B5V00_16460</name>
</gene>